<name>B8GLH3_THISH</name>
<organism evidence="4 5">
    <name type="scientific">Thioalkalivibrio sulfidiphilus (strain HL-EbGR7)</name>
    <dbReference type="NCBI Taxonomy" id="396588"/>
    <lineage>
        <taxon>Bacteria</taxon>
        <taxon>Pseudomonadati</taxon>
        <taxon>Pseudomonadota</taxon>
        <taxon>Gammaproteobacteria</taxon>
        <taxon>Chromatiales</taxon>
        <taxon>Ectothiorhodospiraceae</taxon>
        <taxon>Thioalkalivibrio</taxon>
    </lineage>
</organism>
<evidence type="ECO:0000313" key="5">
    <source>
        <dbReference type="Proteomes" id="UP000002383"/>
    </source>
</evidence>
<accession>B8GLH3</accession>
<gene>
    <name evidence="4" type="ordered locus">Tgr7_2450</name>
</gene>
<dbReference type="InterPro" id="IPR007428">
    <property type="entry name" value="MlaA"/>
</dbReference>
<dbReference type="STRING" id="396588.Tgr7_2450"/>
<proteinExistence type="inferred from homology"/>
<dbReference type="GO" id="GO:0120010">
    <property type="term" value="P:intermembrane phospholipid transfer"/>
    <property type="evidence" value="ECO:0007669"/>
    <property type="project" value="TreeGrafter"/>
</dbReference>
<dbReference type="Proteomes" id="UP000002383">
    <property type="component" value="Chromosome"/>
</dbReference>
<dbReference type="RefSeq" id="WP_012639003.1">
    <property type="nucleotide sequence ID" value="NC_011901.1"/>
</dbReference>
<dbReference type="PANTHER" id="PTHR30035:SF3">
    <property type="entry name" value="INTERMEMBRANE PHOSPHOLIPID TRANSPORT SYSTEM LIPOPROTEIN MLAA"/>
    <property type="match status" value="1"/>
</dbReference>
<dbReference type="PRINTS" id="PR01805">
    <property type="entry name" value="VACJLIPOPROT"/>
</dbReference>
<sequence precursor="true">MTRPSSYIRLVWLLCAAWLLVGCASTQGPRDPADPWEGYNRAMFQFNEAVDKAVLKPVAQGYVKVTPRPVRTGIGNFFANLGDVTNLFNNILQLKFEPALNDFGRITFNSTIGLLGILDVASHMDLPKSNEDFGQTLGHWGVPSGPYLVLPLLGPSTVRDAPSLYVDALTNPLYYHEPEGRRNILAGVYVIDTRAGFLATEQMLDGIAADRYSAIRDFYLQRREFLVHNGEARGRDVGADLFDELEALEVLEAEEARQRQEGQ</sequence>
<feature type="signal peptide" evidence="3">
    <location>
        <begin position="1"/>
        <end position="26"/>
    </location>
</feature>
<keyword evidence="5" id="KW-1185">Reference proteome</keyword>
<dbReference type="OrthoDB" id="9785326at2"/>
<dbReference type="PROSITE" id="PS51257">
    <property type="entry name" value="PROKAR_LIPOPROTEIN"/>
    <property type="match status" value="1"/>
</dbReference>
<feature type="chain" id="PRO_5002873131" evidence="3">
    <location>
        <begin position="27"/>
        <end position="263"/>
    </location>
</feature>
<evidence type="ECO:0000256" key="1">
    <source>
        <dbReference type="ARBA" id="ARBA00010634"/>
    </source>
</evidence>
<dbReference type="KEGG" id="tgr:Tgr7_2450"/>
<dbReference type="PANTHER" id="PTHR30035">
    <property type="entry name" value="LIPOPROTEIN VACJ-RELATED"/>
    <property type="match status" value="1"/>
</dbReference>
<reference evidence="4 5" key="1">
    <citation type="journal article" date="2011" name="Stand. Genomic Sci.">
        <title>Complete genome sequence of 'Thioalkalivibrio sulfidophilus' HL-EbGr7.</title>
        <authorList>
            <person name="Muyzer G."/>
            <person name="Sorokin D.Y."/>
            <person name="Mavromatis K."/>
            <person name="Lapidus A."/>
            <person name="Clum A."/>
            <person name="Ivanova N."/>
            <person name="Pati A."/>
            <person name="d'Haeseleer P."/>
            <person name="Woyke T."/>
            <person name="Kyrpides N.C."/>
        </authorList>
    </citation>
    <scope>NUCLEOTIDE SEQUENCE [LARGE SCALE GENOMIC DNA]</scope>
    <source>
        <strain evidence="4 5">HL-EbGR7</strain>
    </source>
</reference>
<dbReference type="HOGENOM" id="CLU_059326_3_1_6"/>
<evidence type="ECO:0000313" key="4">
    <source>
        <dbReference type="EMBL" id="ACL73528.1"/>
    </source>
</evidence>
<keyword evidence="4" id="KW-0449">Lipoprotein</keyword>
<protein>
    <submittedName>
        <fullName evidence="4">Surface lipoprotein-like protein</fullName>
    </submittedName>
</protein>
<dbReference type="GO" id="GO:0016020">
    <property type="term" value="C:membrane"/>
    <property type="evidence" value="ECO:0007669"/>
    <property type="project" value="InterPro"/>
</dbReference>
<keyword evidence="2 3" id="KW-0732">Signal</keyword>
<evidence type="ECO:0000256" key="3">
    <source>
        <dbReference type="SAM" id="SignalP"/>
    </source>
</evidence>
<dbReference type="AlphaFoldDB" id="B8GLH3"/>
<dbReference type="Pfam" id="PF04333">
    <property type="entry name" value="MlaA"/>
    <property type="match status" value="1"/>
</dbReference>
<dbReference type="eggNOG" id="COG2853">
    <property type="taxonomic scope" value="Bacteria"/>
</dbReference>
<comment type="similarity">
    <text evidence="1">Belongs to the MlaA family.</text>
</comment>
<evidence type="ECO:0000256" key="2">
    <source>
        <dbReference type="ARBA" id="ARBA00022729"/>
    </source>
</evidence>
<dbReference type="EMBL" id="CP001339">
    <property type="protein sequence ID" value="ACL73528.1"/>
    <property type="molecule type" value="Genomic_DNA"/>
</dbReference>